<organism evidence="2 3">
    <name type="scientific">Xenopus laevis</name>
    <name type="common">African clawed frog</name>
    <dbReference type="NCBI Taxonomy" id="8355"/>
    <lineage>
        <taxon>Eukaryota</taxon>
        <taxon>Metazoa</taxon>
        <taxon>Chordata</taxon>
        <taxon>Craniata</taxon>
        <taxon>Vertebrata</taxon>
        <taxon>Euteleostomi</taxon>
        <taxon>Amphibia</taxon>
        <taxon>Batrachia</taxon>
        <taxon>Anura</taxon>
        <taxon>Pipoidea</taxon>
        <taxon>Pipidae</taxon>
        <taxon>Xenopodinae</taxon>
        <taxon>Xenopus</taxon>
        <taxon>Xenopus</taxon>
    </lineage>
</organism>
<accession>A0A974DUH4</accession>
<name>A0A974DUH4_XENLA</name>
<gene>
    <name evidence="2" type="ORF">XELAEV_18010418mg</name>
</gene>
<proteinExistence type="predicted"/>
<reference evidence="3" key="1">
    <citation type="journal article" date="2016" name="Nature">
        <title>Genome evolution in the allotetraploid frog Xenopus laevis.</title>
        <authorList>
            <person name="Session A.M."/>
            <person name="Uno Y."/>
            <person name="Kwon T."/>
            <person name="Chapman J.A."/>
            <person name="Toyoda A."/>
            <person name="Takahashi S."/>
            <person name="Fukui A."/>
            <person name="Hikosaka A."/>
            <person name="Suzuki A."/>
            <person name="Kondo M."/>
            <person name="van Heeringen S.J."/>
            <person name="Quigley I."/>
            <person name="Heinz S."/>
            <person name="Ogino H."/>
            <person name="Ochi H."/>
            <person name="Hellsten U."/>
            <person name="Lyons J.B."/>
            <person name="Simakov O."/>
            <person name="Putnam N."/>
            <person name="Stites J."/>
            <person name="Kuroki Y."/>
            <person name="Tanaka T."/>
            <person name="Michiue T."/>
            <person name="Watanabe M."/>
            <person name="Bogdanovic O."/>
            <person name="Lister R."/>
            <person name="Georgiou G."/>
            <person name="Paranjpe S.S."/>
            <person name="van Kruijsbergen I."/>
            <person name="Shu S."/>
            <person name="Carlson J."/>
            <person name="Kinoshita T."/>
            <person name="Ohta Y."/>
            <person name="Mawaribuchi S."/>
            <person name="Jenkins J."/>
            <person name="Grimwood J."/>
            <person name="Schmutz J."/>
            <person name="Mitros T."/>
            <person name="Mozaffari S.V."/>
            <person name="Suzuki Y."/>
            <person name="Haramoto Y."/>
            <person name="Yamamoto T.S."/>
            <person name="Takagi C."/>
            <person name="Heald R."/>
            <person name="Miller K."/>
            <person name="Haudenschild C."/>
            <person name="Kitzman J."/>
            <person name="Nakayama T."/>
            <person name="Izutsu Y."/>
            <person name="Robert J."/>
            <person name="Fortriede J."/>
            <person name="Burns K."/>
            <person name="Lotay V."/>
            <person name="Karimi K."/>
            <person name="Yasuoka Y."/>
            <person name="Dichmann D.S."/>
            <person name="Flajnik M.F."/>
            <person name="Houston D.W."/>
            <person name="Shendure J."/>
            <person name="DuPasquier L."/>
            <person name="Vize P.D."/>
            <person name="Zorn A.M."/>
            <person name="Ito M."/>
            <person name="Marcotte E.M."/>
            <person name="Wallingford J.B."/>
            <person name="Ito Y."/>
            <person name="Asashima M."/>
            <person name="Ueno N."/>
            <person name="Matsuda Y."/>
            <person name="Veenstra G.J."/>
            <person name="Fujiyama A."/>
            <person name="Harland R.M."/>
            <person name="Taira M."/>
            <person name="Rokhsar D.S."/>
        </authorList>
    </citation>
    <scope>NUCLEOTIDE SEQUENCE [LARGE SCALE GENOMIC DNA]</scope>
    <source>
        <strain evidence="3">J</strain>
    </source>
</reference>
<feature type="coiled-coil region" evidence="1">
    <location>
        <begin position="89"/>
        <end position="116"/>
    </location>
</feature>
<protein>
    <submittedName>
        <fullName evidence="2">Uncharacterized protein</fullName>
    </submittedName>
</protein>
<dbReference type="EMBL" id="CM004467">
    <property type="protein sequence ID" value="OCT98188.1"/>
    <property type="molecule type" value="Genomic_DNA"/>
</dbReference>
<keyword evidence="1" id="KW-0175">Coiled coil</keyword>
<evidence type="ECO:0000313" key="2">
    <source>
        <dbReference type="EMBL" id="OCT98188.1"/>
    </source>
</evidence>
<sequence>MKQIHLKELEDKEEELEDIRQSCQMWIGHRDFDEEKCLRRDLKRTHALLANLQLLLASMGDSGPSVDHGELEKVHIQLEESETEVLKCQKSLSIELDSLHMELENLSRNKNMADEREKTELLKRNDEDLNELMKKKKPSSEEVHLIVVESSQSTLGIIVHVLRCPYMARSTCLARTPKEQIWAKFGQPYAELNQTDQICITY</sequence>
<dbReference type="Proteomes" id="UP000694892">
    <property type="component" value="Chromosome 1S"/>
</dbReference>
<dbReference type="AlphaFoldDB" id="A0A974DUH4"/>
<evidence type="ECO:0000313" key="3">
    <source>
        <dbReference type="Proteomes" id="UP000694892"/>
    </source>
</evidence>
<evidence type="ECO:0000256" key="1">
    <source>
        <dbReference type="SAM" id="Coils"/>
    </source>
</evidence>